<dbReference type="AlphaFoldDB" id="A0A381VKV2"/>
<dbReference type="FunFam" id="3.40.630.40:FF:000005">
    <property type="entry name" value="N-acetylmuramoyl-L-alanine amidase (AmiA)"/>
    <property type="match status" value="1"/>
</dbReference>
<sequence>MNLFSLKLFLLFLFTCNVFGMPIEVITIGQNSVKELKTLIYKEQVYCSTDEISRILKCQLYHSEKRGKTVLYIENRRVKISAQSTFILVDDHVYQIPFPSISKATDIYLPAAEFFDILKSSIFPGLNYDSNNQILDIDIKGFNINRVIIDEKANGTIVYIKTRKVFPEGHVSAFKHKNGWFYVTVKGGIIDSEKVEDTYTRGNVRKVTADQLSESAQLAFKLGSDIEGHELYQTDKPSEIVITLRAPIENNAYIKSMKNRWFLDTIVLDAGHGGKDGGTQGKRGTKEKDITLDIAKRLGSLIEKNSRIKTIFTREEDVFISLKKRTQMANEKNGKLFISIHANANPNKKVRGFETYLLRPGKTDDAIAVASRENSVIKLEENKTDFYDKLEGSNLIMATMAQSMYMKESEYLAALIQEEIGKKVPSKNRGVKQAGFYVLVGAIMPNVLVEVGYL</sequence>
<dbReference type="GO" id="GO:0009253">
    <property type="term" value="P:peptidoglycan catabolic process"/>
    <property type="evidence" value="ECO:0007669"/>
    <property type="project" value="InterPro"/>
</dbReference>
<accession>A0A381VKV2</accession>
<dbReference type="SMART" id="SM00646">
    <property type="entry name" value="Ami_3"/>
    <property type="match status" value="1"/>
</dbReference>
<gene>
    <name evidence="3" type="ORF">METZ01_LOCUS92947</name>
</gene>
<evidence type="ECO:0000259" key="2">
    <source>
        <dbReference type="SMART" id="SM00646"/>
    </source>
</evidence>
<dbReference type="InterPro" id="IPR002508">
    <property type="entry name" value="MurNAc-LAA_cat"/>
</dbReference>
<dbReference type="SUPFAM" id="SSF53187">
    <property type="entry name" value="Zn-dependent exopeptidases"/>
    <property type="match status" value="1"/>
</dbReference>
<protein>
    <recommendedName>
        <fullName evidence="2">MurNAc-LAA domain-containing protein</fullName>
    </recommendedName>
</protein>
<dbReference type="PANTHER" id="PTHR30404:SF0">
    <property type="entry name" value="N-ACETYLMURAMOYL-L-ALANINE AMIDASE AMIC"/>
    <property type="match status" value="1"/>
</dbReference>
<dbReference type="CDD" id="cd02696">
    <property type="entry name" value="MurNAc-LAA"/>
    <property type="match status" value="1"/>
</dbReference>
<organism evidence="3">
    <name type="scientific">marine metagenome</name>
    <dbReference type="NCBI Taxonomy" id="408172"/>
    <lineage>
        <taxon>unclassified sequences</taxon>
        <taxon>metagenomes</taxon>
        <taxon>ecological metagenomes</taxon>
    </lineage>
</organism>
<dbReference type="Gene3D" id="3.40.630.40">
    <property type="entry name" value="Zn-dependent exopeptidases"/>
    <property type="match status" value="1"/>
</dbReference>
<evidence type="ECO:0000313" key="3">
    <source>
        <dbReference type="EMBL" id="SVA40093.1"/>
    </source>
</evidence>
<dbReference type="InterPro" id="IPR050695">
    <property type="entry name" value="N-acetylmuramoyl_amidase_3"/>
</dbReference>
<feature type="domain" description="MurNAc-LAA" evidence="2">
    <location>
        <begin position="326"/>
        <end position="454"/>
    </location>
</feature>
<proteinExistence type="predicted"/>
<dbReference type="Pfam" id="PF01520">
    <property type="entry name" value="Amidase_3"/>
    <property type="match status" value="1"/>
</dbReference>
<dbReference type="GO" id="GO:0008745">
    <property type="term" value="F:N-acetylmuramoyl-L-alanine amidase activity"/>
    <property type="evidence" value="ECO:0007669"/>
    <property type="project" value="InterPro"/>
</dbReference>
<evidence type="ECO:0000256" key="1">
    <source>
        <dbReference type="ARBA" id="ARBA00022801"/>
    </source>
</evidence>
<reference evidence="3" key="1">
    <citation type="submission" date="2018-05" db="EMBL/GenBank/DDBJ databases">
        <authorList>
            <person name="Lanie J.A."/>
            <person name="Ng W.-L."/>
            <person name="Kazmierczak K.M."/>
            <person name="Andrzejewski T.M."/>
            <person name="Davidsen T.M."/>
            <person name="Wayne K.J."/>
            <person name="Tettelin H."/>
            <person name="Glass J.I."/>
            <person name="Rusch D."/>
            <person name="Podicherti R."/>
            <person name="Tsui H.-C.T."/>
            <person name="Winkler M.E."/>
        </authorList>
    </citation>
    <scope>NUCLEOTIDE SEQUENCE</scope>
</reference>
<name>A0A381VKV2_9ZZZZ</name>
<keyword evidence="1" id="KW-0378">Hydrolase</keyword>
<feature type="non-terminal residue" evidence="3">
    <location>
        <position position="454"/>
    </location>
</feature>
<dbReference type="PANTHER" id="PTHR30404">
    <property type="entry name" value="N-ACETYLMURAMOYL-L-ALANINE AMIDASE"/>
    <property type="match status" value="1"/>
</dbReference>
<dbReference type="EMBL" id="UINC01008922">
    <property type="protein sequence ID" value="SVA40093.1"/>
    <property type="molecule type" value="Genomic_DNA"/>
</dbReference>
<dbReference type="GO" id="GO:0030288">
    <property type="term" value="C:outer membrane-bounded periplasmic space"/>
    <property type="evidence" value="ECO:0007669"/>
    <property type="project" value="TreeGrafter"/>
</dbReference>